<dbReference type="Gene3D" id="1.10.1200.120">
    <property type="entry name" value="Large-conductance mechanosensitive channel, MscL, domain 1"/>
    <property type="match status" value="1"/>
</dbReference>
<comment type="subunit">
    <text evidence="9">Homopentamer.</text>
</comment>
<evidence type="ECO:0000256" key="7">
    <source>
        <dbReference type="ARBA" id="ARBA00023136"/>
    </source>
</evidence>
<evidence type="ECO:0000256" key="6">
    <source>
        <dbReference type="ARBA" id="ARBA00023065"/>
    </source>
</evidence>
<evidence type="ECO:0000256" key="5">
    <source>
        <dbReference type="ARBA" id="ARBA00022989"/>
    </source>
</evidence>
<organism evidence="11 12">
    <name type="scientific">Gleimia hominis</name>
    <dbReference type="NCBI Taxonomy" id="595468"/>
    <lineage>
        <taxon>Bacteria</taxon>
        <taxon>Bacillati</taxon>
        <taxon>Actinomycetota</taxon>
        <taxon>Actinomycetes</taxon>
        <taxon>Actinomycetales</taxon>
        <taxon>Actinomycetaceae</taxon>
        <taxon>Gleimia</taxon>
    </lineage>
</organism>
<evidence type="ECO:0000256" key="1">
    <source>
        <dbReference type="ARBA" id="ARBA00004141"/>
    </source>
</evidence>
<protein>
    <recommendedName>
        <fullName evidence="9">Large-conductance mechanosensitive channel</fullName>
    </recommendedName>
</protein>
<comment type="caution">
    <text evidence="11">The sequence shown here is derived from an EMBL/GenBank/DDBJ whole genome shotgun (WGS) entry which is preliminary data.</text>
</comment>
<feature type="transmembrane region" description="Helical" evidence="9">
    <location>
        <begin position="64"/>
        <end position="90"/>
    </location>
</feature>
<keyword evidence="2 9" id="KW-0813">Transport</keyword>
<keyword evidence="5 9" id="KW-1133">Transmembrane helix</keyword>
<keyword evidence="7 9" id="KW-0472">Membrane</keyword>
<evidence type="ECO:0000256" key="3">
    <source>
        <dbReference type="ARBA" id="ARBA00022475"/>
    </source>
</evidence>
<keyword evidence="6 9" id="KW-0406">Ion transport</keyword>
<reference evidence="11 12" key="1">
    <citation type="submission" date="2023-06" db="EMBL/GenBank/DDBJ databases">
        <title>Draft genome sequence of Gleimia hominis type strain CCUG 57540T.</title>
        <authorList>
            <person name="Salva-Serra F."/>
            <person name="Cardew S."/>
            <person name="Jensie Markopoulos S."/>
            <person name="Ohlen M."/>
            <person name="Inganas E."/>
            <person name="Svensson-Stadler L."/>
            <person name="Moore E.R.B."/>
        </authorList>
    </citation>
    <scope>NUCLEOTIDE SEQUENCE [LARGE SCALE GENOMIC DNA]</scope>
    <source>
        <strain evidence="11 12">CCUG 57540</strain>
    </source>
</reference>
<dbReference type="PANTHER" id="PTHR30266:SF2">
    <property type="entry name" value="LARGE-CONDUCTANCE MECHANOSENSITIVE CHANNEL"/>
    <property type="match status" value="1"/>
</dbReference>
<name>A0ABU3IC94_9ACTO</name>
<comment type="function">
    <text evidence="9">Channel that opens in response to stretch forces in the membrane lipid bilayer. May participate in the regulation of osmotic pressure changes within the cell.</text>
</comment>
<feature type="transmembrane region" description="Helical" evidence="9">
    <location>
        <begin position="12"/>
        <end position="35"/>
    </location>
</feature>
<keyword evidence="4 9" id="KW-0812">Transmembrane</keyword>
<dbReference type="InterPro" id="IPR037673">
    <property type="entry name" value="MSC/AndL"/>
</dbReference>
<dbReference type="PRINTS" id="PR01264">
    <property type="entry name" value="MECHCHANNEL"/>
</dbReference>
<accession>A0ABU3IC94</accession>
<dbReference type="HAMAP" id="MF_00115">
    <property type="entry name" value="MscL"/>
    <property type="match status" value="1"/>
</dbReference>
<dbReference type="EMBL" id="JASXSX010000004">
    <property type="protein sequence ID" value="MDT3767994.1"/>
    <property type="molecule type" value="Genomic_DNA"/>
</dbReference>
<dbReference type="Pfam" id="PF01741">
    <property type="entry name" value="MscL"/>
    <property type="match status" value="1"/>
</dbReference>
<comment type="similarity">
    <text evidence="9">Belongs to the MscL family.</text>
</comment>
<gene>
    <name evidence="9 11" type="primary">mscL</name>
    <name evidence="11" type="ORF">QS713_07985</name>
</gene>
<evidence type="ECO:0000256" key="9">
    <source>
        <dbReference type="HAMAP-Rule" id="MF_00115"/>
    </source>
</evidence>
<evidence type="ECO:0000313" key="11">
    <source>
        <dbReference type="EMBL" id="MDT3767994.1"/>
    </source>
</evidence>
<evidence type="ECO:0000256" key="8">
    <source>
        <dbReference type="ARBA" id="ARBA00023303"/>
    </source>
</evidence>
<keyword evidence="12" id="KW-1185">Reference proteome</keyword>
<dbReference type="SUPFAM" id="SSF81330">
    <property type="entry name" value="Gated mechanosensitive channel"/>
    <property type="match status" value="1"/>
</dbReference>
<dbReference type="InterPro" id="IPR036019">
    <property type="entry name" value="MscL_channel"/>
</dbReference>
<dbReference type="InterPro" id="IPR001185">
    <property type="entry name" value="MS_channel"/>
</dbReference>
<dbReference type="NCBIfam" id="TIGR00220">
    <property type="entry name" value="mscL"/>
    <property type="match status" value="1"/>
</dbReference>
<sequence length="158" mass="17275">MFKGFKEFISRGNAIDLAVGVVIGAAFSAIVNALVEKFINPLIGGLIGKPNFDNFLEFHIGDAVVLPGAILTALVNFLIIAFALYMFIVLPMNKWNEHAKARKDAQEDAAEETPDADIALLTEIRDLLKENAVHANQTHPRARGKHSAEPVVDARTRD</sequence>
<evidence type="ECO:0000256" key="10">
    <source>
        <dbReference type="SAM" id="MobiDB-lite"/>
    </source>
</evidence>
<comment type="subcellular location">
    <subcellularLocation>
        <location evidence="9">Cell membrane</location>
        <topology evidence="9">Multi-pass membrane protein</topology>
    </subcellularLocation>
    <subcellularLocation>
        <location evidence="1">Membrane</location>
        <topology evidence="1">Multi-pass membrane protein</topology>
    </subcellularLocation>
</comment>
<evidence type="ECO:0000256" key="4">
    <source>
        <dbReference type="ARBA" id="ARBA00022692"/>
    </source>
</evidence>
<keyword evidence="8 9" id="KW-0407">Ion channel</keyword>
<keyword evidence="3 9" id="KW-1003">Cell membrane</keyword>
<feature type="compositionally biased region" description="Basic and acidic residues" evidence="10">
    <location>
        <begin position="146"/>
        <end position="158"/>
    </location>
</feature>
<proteinExistence type="inferred from homology"/>
<evidence type="ECO:0000256" key="2">
    <source>
        <dbReference type="ARBA" id="ARBA00022448"/>
    </source>
</evidence>
<dbReference type="Proteomes" id="UP001247542">
    <property type="component" value="Unassembled WGS sequence"/>
</dbReference>
<dbReference type="PANTHER" id="PTHR30266">
    <property type="entry name" value="MECHANOSENSITIVE CHANNEL MSCL"/>
    <property type="match status" value="1"/>
</dbReference>
<feature type="region of interest" description="Disordered" evidence="10">
    <location>
        <begin position="135"/>
        <end position="158"/>
    </location>
</feature>
<evidence type="ECO:0000313" key="12">
    <source>
        <dbReference type="Proteomes" id="UP001247542"/>
    </source>
</evidence>